<dbReference type="Gene3D" id="4.10.860.120">
    <property type="entry name" value="RNA polymerase II, clamp domain"/>
    <property type="match status" value="1"/>
</dbReference>
<dbReference type="GO" id="GO:0003677">
    <property type="term" value="F:DNA binding"/>
    <property type="evidence" value="ECO:0007669"/>
    <property type="project" value="InterPro"/>
</dbReference>
<dbReference type="EMBL" id="KY242382">
    <property type="protein sequence ID" value="ARV78143.1"/>
    <property type="molecule type" value="Genomic_DNA"/>
</dbReference>
<comment type="function">
    <text evidence="1 8">DNA-dependent RNA polymerase catalyzes the transcription of DNA into RNA using the four ribonucleoside triphosphates as substrates.</text>
</comment>
<name>A0A1Z1G560_ANEPI</name>
<proteinExistence type="inferred from homology"/>
<dbReference type="GO" id="GO:0006351">
    <property type="term" value="P:DNA-templated transcription"/>
    <property type="evidence" value="ECO:0007669"/>
    <property type="project" value="InterPro"/>
</dbReference>
<dbReference type="Gene3D" id="1.10.40.90">
    <property type="match status" value="1"/>
</dbReference>
<keyword evidence="5 8" id="KW-0548">Nucleotidyltransferase</keyword>
<dbReference type="InterPro" id="IPR007066">
    <property type="entry name" value="RNA_pol_Rpb1_3"/>
</dbReference>
<dbReference type="Gene3D" id="1.10.274.100">
    <property type="entry name" value="RNA polymerase Rpb1, domain 3"/>
    <property type="match status" value="1"/>
</dbReference>
<comment type="similarity">
    <text evidence="2">Belongs to the RNA polymerase beta' chain family. RpoC1 subfamily.</text>
</comment>
<dbReference type="Pfam" id="PF04983">
    <property type="entry name" value="RNA_pol_Rpb1_3"/>
    <property type="match status" value="1"/>
</dbReference>
<keyword evidence="6 8" id="KW-0804">Transcription</keyword>
<keyword evidence="3 8" id="KW-0240">DNA-directed RNA polymerase</keyword>
<dbReference type="InterPro" id="IPR007080">
    <property type="entry name" value="RNA_pol_Rpb1_1"/>
</dbReference>
<accession>A0A1Z1G560</accession>
<sequence>MIHRIKYQRLRIELASPEQIRNWAERKLPDGEIVGRVTKPYTLHYKTHKPEKDGLFCERIFGPVRSGVCICGRYKGIASGKETTKFCEHCGVDLTRSRIRRYQMGYIELACPVTHVWYLKRLPSCIANLLDKPLKELESLVHCDLFTARPINEKPTLLKLHGLFKYEDQSWRDVFPRFFSCGGFEIFRDREIATGGDAIKKQLIDLDLQGVMSHAHSEWEELTKQESTGTDWGDRKIQRNKDLLVRRMKLSKYFVQTNIKPEWMVLSLLPVLPPELRPMIELGEGELITSDLNELYRRVIYRNNTLLDFLARSDSTPGGLIICQKRLVQEAVDALIDNGIRGQPMRDNHNRPYKSFSDLIEGKEGRFRENLLGKRVDYSGRSVIVVGPSLPLHRCGLPREMAMELFQAFVIRGLIGRNLAPNLRAAKTMIRGNKPIIWKILQEVIEEHPILLNRAPTLHRLGIQAFQPILVHGRAIHLHPLVCSGFNADFDGDQMAVHVPLSLEAQVEARLLMLSRRNVLSPATGEPLCIPSQDMLLGLYALTMENRRGIYGNKYSLDSNKETYLKNFSFPKIPYFHGYEDVYKAYQQREIHSYSVLWLRWQTNFQMITSPPREEPIEIQYETSGISYRIFNHYQLEINARRGIISIYICTTVGRVLFNQRIDEAIQGTCQASSRQTMLYIGNNEDRFISSEKLNLRYQ</sequence>
<evidence type="ECO:0000313" key="10">
    <source>
        <dbReference type="EMBL" id="ARV78143.1"/>
    </source>
</evidence>
<dbReference type="Pfam" id="PF00623">
    <property type="entry name" value="RNA_pol_Rpb1_2"/>
    <property type="match status" value="2"/>
</dbReference>
<dbReference type="InterPro" id="IPR045867">
    <property type="entry name" value="DNA-dir_RpoC_beta_prime"/>
</dbReference>
<dbReference type="Gene3D" id="2.40.40.20">
    <property type="match status" value="1"/>
</dbReference>
<dbReference type="SMART" id="SM00663">
    <property type="entry name" value="RPOLA_N"/>
    <property type="match status" value="1"/>
</dbReference>
<evidence type="ECO:0000259" key="9">
    <source>
        <dbReference type="SMART" id="SM00663"/>
    </source>
</evidence>
<dbReference type="HAMAP" id="MF_01323">
    <property type="entry name" value="RNApol_bact_RpoC1"/>
    <property type="match status" value="1"/>
</dbReference>
<protein>
    <recommendedName>
        <fullName evidence="8">DNA-directed RNA polymerase subunit</fullName>
        <ecNumber evidence="8">2.7.7.6</ecNumber>
    </recommendedName>
</protein>
<dbReference type="PANTHER" id="PTHR19376:SF54">
    <property type="entry name" value="DNA-DIRECTED RNA POLYMERASE SUBUNIT BETA"/>
    <property type="match status" value="1"/>
</dbReference>
<evidence type="ECO:0000256" key="7">
    <source>
        <dbReference type="ARBA" id="ARBA00048552"/>
    </source>
</evidence>
<keyword evidence="10" id="KW-0496">Mitochondrion</keyword>
<evidence type="ECO:0000256" key="3">
    <source>
        <dbReference type="ARBA" id="ARBA00022478"/>
    </source>
</evidence>
<geneLocation type="mitochondrion" evidence="10"/>
<keyword evidence="4 8" id="KW-0808">Transferase</keyword>
<organism evidence="10">
    <name type="scientific">Aneura pinguis</name>
    <name type="common">Greasewort</name>
    <name type="synonym">Riccardia pinguis</name>
    <dbReference type="NCBI Taxonomy" id="39026"/>
    <lineage>
        <taxon>Eukaryota</taxon>
        <taxon>Viridiplantae</taxon>
        <taxon>Streptophyta</taxon>
        <taxon>Embryophyta</taxon>
        <taxon>Marchantiophyta</taxon>
        <taxon>Jungermanniopsida</taxon>
        <taxon>Metzgeriidae</taxon>
        <taxon>Metzgeriales</taxon>
        <taxon>Aneuraceae</taxon>
        <taxon>Aneura</taxon>
    </lineage>
</organism>
<dbReference type="InterPro" id="IPR042102">
    <property type="entry name" value="RNA_pol_Rpb1_3_sf"/>
</dbReference>
<dbReference type="InterPro" id="IPR044893">
    <property type="entry name" value="RNA_pol_Rpb1_clamp_domain"/>
</dbReference>
<dbReference type="PANTHER" id="PTHR19376">
    <property type="entry name" value="DNA-DIRECTED RNA POLYMERASE"/>
    <property type="match status" value="1"/>
</dbReference>
<evidence type="ECO:0000256" key="6">
    <source>
        <dbReference type="ARBA" id="ARBA00023163"/>
    </source>
</evidence>
<evidence type="ECO:0000256" key="8">
    <source>
        <dbReference type="RuleBase" id="RU004279"/>
    </source>
</evidence>
<evidence type="ECO:0000256" key="5">
    <source>
        <dbReference type="ARBA" id="ARBA00022695"/>
    </source>
</evidence>
<dbReference type="InterPro" id="IPR006592">
    <property type="entry name" value="RNA_pol_N"/>
</dbReference>
<evidence type="ECO:0000256" key="1">
    <source>
        <dbReference type="ARBA" id="ARBA00004026"/>
    </source>
</evidence>
<dbReference type="InterPro" id="IPR000722">
    <property type="entry name" value="RNA_pol_asu"/>
</dbReference>
<evidence type="ECO:0000256" key="2">
    <source>
        <dbReference type="ARBA" id="ARBA00007207"/>
    </source>
</evidence>
<comment type="catalytic activity">
    <reaction evidence="7 8">
        <text>RNA(n) + a ribonucleoside 5'-triphosphate = RNA(n+1) + diphosphate</text>
        <dbReference type="Rhea" id="RHEA:21248"/>
        <dbReference type="Rhea" id="RHEA-COMP:14527"/>
        <dbReference type="Rhea" id="RHEA-COMP:17342"/>
        <dbReference type="ChEBI" id="CHEBI:33019"/>
        <dbReference type="ChEBI" id="CHEBI:61557"/>
        <dbReference type="ChEBI" id="CHEBI:140395"/>
        <dbReference type="EC" id="2.7.7.6"/>
    </reaction>
</comment>
<dbReference type="InterPro" id="IPR034678">
    <property type="entry name" value="RNApol_RpoC1"/>
</dbReference>
<feature type="domain" description="RNA polymerase N-terminal" evidence="9">
    <location>
        <begin position="262"/>
        <end position="543"/>
    </location>
</feature>
<dbReference type="EC" id="2.7.7.6" evidence="8"/>
<dbReference type="Pfam" id="PF04997">
    <property type="entry name" value="RNA_pol_Rpb1_1"/>
    <property type="match status" value="1"/>
</dbReference>
<dbReference type="AlphaFoldDB" id="A0A1Z1G560"/>
<dbReference type="GO" id="GO:0003899">
    <property type="term" value="F:DNA-directed RNA polymerase activity"/>
    <property type="evidence" value="ECO:0007669"/>
    <property type="project" value="UniProtKB-EC"/>
</dbReference>
<evidence type="ECO:0000256" key="4">
    <source>
        <dbReference type="ARBA" id="ARBA00022679"/>
    </source>
</evidence>
<dbReference type="GO" id="GO:0000428">
    <property type="term" value="C:DNA-directed RNA polymerase complex"/>
    <property type="evidence" value="ECO:0007669"/>
    <property type="project" value="UniProtKB-KW"/>
</dbReference>
<gene>
    <name evidence="10" type="primary">rpoC1</name>
</gene>
<reference evidence="10" key="1">
    <citation type="submission" date="2016-11" db="EMBL/GenBank/DDBJ databases">
        <title>The extraordinary variation of the organellar genomes of the Aneura pinguis (Aneuraceae, Hepaticopsida) revealed the highly advanced cryptic speciation of the early land plants.</title>
        <authorList>
            <person name="Sawicki J."/>
        </authorList>
    </citation>
    <scope>NUCLEOTIDE SEQUENCE</scope>
    <source>
        <strain evidence="10">CpC</strain>
    </source>
</reference>
<dbReference type="SUPFAM" id="SSF64484">
    <property type="entry name" value="beta and beta-prime subunits of DNA dependent RNA-polymerase"/>
    <property type="match status" value="1"/>
</dbReference>